<dbReference type="STRING" id="694573.A0A194V4F5"/>
<protein>
    <recommendedName>
        <fullName evidence="6">Prolyl 4-hydroxylase alpha subunit domain-containing protein</fullName>
    </recommendedName>
</protein>
<evidence type="ECO:0000259" key="6">
    <source>
        <dbReference type="SMART" id="SM00702"/>
    </source>
</evidence>
<evidence type="ECO:0000313" key="7">
    <source>
        <dbReference type="EMBL" id="KUI58812.1"/>
    </source>
</evidence>
<evidence type="ECO:0000256" key="4">
    <source>
        <dbReference type="ARBA" id="ARBA00023002"/>
    </source>
</evidence>
<dbReference type="AlphaFoldDB" id="A0A194V4F5"/>
<dbReference type="GO" id="GO:0005506">
    <property type="term" value="F:iron ion binding"/>
    <property type="evidence" value="ECO:0007669"/>
    <property type="project" value="InterPro"/>
</dbReference>
<comment type="cofactor">
    <cofactor evidence="1">
        <name>L-ascorbate</name>
        <dbReference type="ChEBI" id="CHEBI:38290"/>
    </cofactor>
</comment>
<keyword evidence="5" id="KW-0408">Iron</keyword>
<sequence>MLSYAVAVLVFIILYNPIIQFLSPAPLLPQVHRTPRPRVNESLLALEEANGTAPALQCLEDSYSVHIFSKEPLVVEPTFEPSTITHDGGAATQRDQTIRDSEVAVIPRTDVVKCIEARARAFQGWREELWIERLRTQRYHPGGHYSHHFDWSSSRGGWGRVSSFMAWVDGSASDDGGDDGGLVGGGTEFPLLRRLSPDDRWCRFMECDTTGGGEKREEVLRDSGTDGAEDAIAAADSSEGDQGQHESTGAVFKPIAGNAVYWENFRPDGTGRGWDETWHAGLPVEKGVKVGLNIWTWGRID</sequence>
<name>A0A194V4F5_CYTMA</name>
<keyword evidence="8" id="KW-1185">Reference proteome</keyword>
<keyword evidence="2" id="KW-0479">Metal-binding</keyword>
<reference evidence="8" key="1">
    <citation type="submission" date="2014-12" db="EMBL/GenBank/DDBJ databases">
        <title>Genome Sequence of Valsa Canker Pathogens Uncovers a Specific Adaption of Colonization on Woody Bark.</title>
        <authorList>
            <person name="Yin Z."/>
            <person name="Liu H."/>
            <person name="Gao X."/>
            <person name="Li Z."/>
            <person name="Song N."/>
            <person name="Ke X."/>
            <person name="Dai Q."/>
            <person name="Wu Y."/>
            <person name="Sun Y."/>
            <person name="Xu J.-R."/>
            <person name="Kang Z.K."/>
            <person name="Wang L."/>
            <person name="Huang L."/>
        </authorList>
    </citation>
    <scope>NUCLEOTIDE SEQUENCE [LARGE SCALE GENOMIC DNA]</scope>
    <source>
        <strain evidence="8">SXYL134</strain>
    </source>
</reference>
<dbReference type="GO" id="GO:0005783">
    <property type="term" value="C:endoplasmic reticulum"/>
    <property type="evidence" value="ECO:0007669"/>
    <property type="project" value="TreeGrafter"/>
</dbReference>
<gene>
    <name evidence="7" type="ORF">VP1G_06070</name>
</gene>
<dbReference type="PANTHER" id="PTHR10869">
    <property type="entry name" value="PROLYL 4-HYDROXYLASE ALPHA SUBUNIT"/>
    <property type="match status" value="1"/>
</dbReference>
<accession>A0A194V4F5</accession>
<dbReference type="InterPro" id="IPR044862">
    <property type="entry name" value="Pro_4_hyd_alph_FE2OG_OXY"/>
</dbReference>
<feature type="domain" description="Prolyl 4-hydroxylase alpha subunit" evidence="6">
    <location>
        <begin position="60"/>
        <end position="297"/>
    </location>
</feature>
<proteinExistence type="predicted"/>
<dbReference type="GO" id="GO:0004656">
    <property type="term" value="F:procollagen-proline 4-dioxygenase activity"/>
    <property type="evidence" value="ECO:0007669"/>
    <property type="project" value="TreeGrafter"/>
</dbReference>
<organism evidence="7 8">
    <name type="scientific">Cytospora mali</name>
    <name type="common">Apple Valsa canker fungus</name>
    <name type="synonym">Valsa mali</name>
    <dbReference type="NCBI Taxonomy" id="578113"/>
    <lineage>
        <taxon>Eukaryota</taxon>
        <taxon>Fungi</taxon>
        <taxon>Dikarya</taxon>
        <taxon>Ascomycota</taxon>
        <taxon>Pezizomycotina</taxon>
        <taxon>Sordariomycetes</taxon>
        <taxon>Sordariomycetidae</taxon>
        <taxon>Diaporthales</taxon>
        <taxon>Cytosporaceae</taxon>
        <taxon>Cytospora</taxon>
    </lineage>
</organism>
<dbReference type="Gene3D" id="2.60.120.620">
    <property type="entry name" value="q2cbj1_9rhob like domain"/>
    <property type="match status" value="1"/>
</dbReference>
<evidence type="ECO:0000256" key="5">
    <source>
        <dbReference type="ARBA" id="ARBA00023004"/>
    </source>
</evidence>
<evidence type="ECO:0000256" key="1">
    <source>
        <dbReference type="ARBA" id="ARBA00001961"/>
    </source>
</evidence>
<dbReference type="InterPro" id="IPR006620">
    <property type="entry name" value="Pro_4_hyd_alph"/>
</dbReference>
<dbReference type="OrthoDB" id="420380at2759"/>
<keyword evidence="4" id="KW-0560">Oxidoreductase</keyword>
<dbReference type="Proteomes" id="UP000078576">
    <property type="component" value="Unassembled WGS sequence"/>
</dbReference>
<evidence type="ECO:0000256" key="3">
    <source>
        <dbReference type="ARBA" id="ARBA00022964"/>
    </source>
</evidence>
<evidence type="ECO:0000313" key="8">
    <source>
        <dbReference type="Proteomes" id="UP000078576"/>
    </source>
</evidence>
<dbReference type="GO" id="GO:0031418">
    <property type="term" value="F:L-ascorbic acid binding"/>
    <property type="evidence" value="ECO:0007669"/>
    <property type="project" value="InterPro"/>
</dbReference>
<dbReference type="InterPro" id="IPR045054">
    <property type="entry name" value="P4HA-like"/>
</dbReference>
<evidence type="ECO:0000256" key="2">
    <source>
        <dbReference type="ARBA" id="ARBA00022723"/>
    </source>
</evidence>
<dbReference type="Pfam" id="PF13640">
    <property type="entry name" value="2OG-FeII_Oxy_3"/>
    <property type="match status" value="1"/>
</dbReference>
<dbReference type="PANTHER" id="PTHR10869:SF246">
    <property type="entry name" value="TRANSMEMBRANE PROLYL 4-HYDROXYLASE"/>
    <property type="match status" value="1"/>
</dbReference>
<dbReference type="EMBL" id="KN714719">
    <property type="protein sequence ID" value="KUI58812.1"/>
    <property type="molecule type" value="Genomic_DNA"/>
</dbReference>
<keyword evidence="3" id="KW-0223">Dioxygenase</keyword>
<dbReference type="SMART" id="SM00702">
    <property type="entry name" value="P4Hc"/>
    <property type="match status" value="1"/>
</dbReference>